<reference evidence="1 2" key="1">
    <citation type="submission" date="2017-12" db="EMBL/GenBank/DDBJ databases">
        <title>Hemimetabolous genomes reveal molecular basis of termite eusociality.</title>
        <authorList>
            <person name="Harrison M.C."/>
            <person name="Jongepier E."/>
            <person name="Robertson H.M."/>
            <person name="Arning N."/>
            <person name="Bitard-Feildel T."/>
            <person name="Chao H."/>
            <person name="Childers C.P."/>
            <person name="Dinh H."/>
            <person name="Doddapaneni H."/>
            <person name="Dugan S."/>
            <person name="Gowin J."/>
            <person name="Greiner C."/>
            <person name="Han Y."/>
            <person name="Hu H."/>
            <person name="Hughes D.S.T."/>
            <person name="Huylmans A.-K."/>
            <person name="Kemena C."/>
            <person name="Kremer L.P.M."/>
            <person name="Lee S.L."/>
            <person name="Lopez-Ezquerra A."/>
            <person name="Mallet L."/>
            <person name="Monroy-Kuhn J.M."/>
            <person name="Moser A."/>
            <person name="Murali S.C."/>
            <person name="Muzny D.M."/>
            <person name="Otani S."/>
            <person name="Piulachs M.-D."/>
            <person name="Poelchau M."/>
            <person name="Qu J."/>
            <person name="Schaub F."/>
            <person name="Wada-Katsumata A."/>
            <person name="Worley K.C."/>
            <person name="Xie Q."/>
            <person name="Ylla G."/>
            <person name="Poulsen M."/>
            <person name="Gibbs R.A."/>
            <person name="Schal C."/>
            <person name="Richards S."/>
            <person name="Belles X."/>
            <person name="Korb J."/>
            <person name="Bornberg-Bauer E."/>
        </authorList>
    </citation>
    <scope>NUCLEOTIDE SEQUENCE [LARGE SCALE GENOMIC DNA]</scope>
    <source>
        <tissue evidence="1">Whole body</tissue>
    </source>
</reference>
<name>A0A2J7RGQ0_9NEOP</name>
<sequence>MTSGMIAALSSNLTRVISSHNLNKIGFVLIQACMYEPRSYQFNMAETKAVAISRRTGNIRYVLR</sequence>
<evidence type="ECO:0000313" key="2">
    <source>
        <dbReference type="Proteomes" id="UP000235965"/>
    </source>
</evidence>
<protein>
    <submittedName>
        <fullName evidence="1">Uncharacterized protein</fullName>
    </submittedName>
</protein>
<dbReference type="InParanoid" id="A0A2J7RGQ0"/>
<organism evidence="1 2">
    <name type="scientific">Cryptotermes secundus</name>
    <dbReference type="NCBI Taxonomy" id="105785"/>
    <lineage>
        <taxon>Eukaryota</taxon>
        <taxon>Metazoa</taxon>
        <taxon>Ecdysozoa</taxon>
        <taxon>Arthropoda</taxon>
        <taxon>Hexapoda</taxon>
        <taxon>Insecta</taxon>
        <taxon>Pterygota</taxon>
        <taxon>Neoptera</taxon>
        <taxon>Polyneoptera</taxon>
        <taxon>Dictyoptera</taxon>
        <taxon>Blattodea</taxon>
        <taxon>Blattoidea</taxon>
        <taxon>Termitoidae</taxon>
        <taxon>Kalotermitidae</taxon>
        <taxon>Cryptotermitinae</taxon>
        <taxon>Cryptotermes</taxon>
    </lineage>
</organism>
<proteinExistence type="predicted"/>
<accession>A0A2J7RGQ0</accession>
<gene>
    <name evidence="1" type="ORF">B7P43_G15389</name>
</gene>
<dbReference type="EMBL" id="NEVH01003759">
    <property type="protein sequence ID" value="PNF40014.1"/>
    <property type="molecule type" value="Genomic_DNA"/>
</dbReference>
<dbReference type="Proteomes" id="UP000235965">
    <property type="component" value="Unassembled WGS sequence"/>
</dbReference>
<keyword evidence="2" id="KW-1185">Reference proteome</keyword>
<dbReference type="AlphaFoldDB" id="A0A2J7RGQ0"/>
<comment type="caution">
    <text evidence="1">The sequence shown here is derived from an EMBL/GenBank/DDBJ whole genome shotgun (WGS) entry which is preliminary data.</text>
</comment>
<evidence type="ECO:0000313" key="1">
    <source>
        <dbReference type="EMBL" id="PNF40014.1"/>
    </source>
</evidence>